<accession>S3ZE68</accession>
<evidence type="ECO:0000256" key="1">
    <source>
        <dbReference type="SAM" id="MobiDB-lite"/>
    </source>
</evidence>
<protein>
    <recommendedName>
        <fullName evidence="4">Sugar phosphate isomerase</fullName>
    </recommendedName>
</protein>
<name>S3ZE68_9ACTN</name>
<dbReference type="Proteomes" id="UP000014629">
    <property type="component" value="Unassembled WGS sequence"/>
</dbReference>
<dbReference type="AlphaFoldDB" id="S3ZE68"/>
<dbReference type="PATRIC" id="fig|1286094.4.peg.5883"/>
<keyword evidence="3" id="KW-1185">Reference proteome</keyword>
<organism evidence="2 3">
    <name type="scientific">Streptomyces aurantiacus JA 4570</name>
    <dbReference type="NCBI Taxonomy" id="1286094"/>
    <lineage>
        <taxon>Bacteria</taxon>
        <taxon>Bacillati</taxon>
        <taxon>Actinomycetota</taxon>
        <taxon>Actinomycetes</taxon>
        <taxon>Kitasatosporales</taxon>
        <taxon>Streptomycetaceae</taxon>
        <taxon>Streptomyces</taxon>
        <taxon>Streptomyces aurantiacus group</taxon>
    </lineage>
</organism>
<dbReference type="InterPro" id="IPR047715">
    <property type="entry name" value="EboA_dom"/>
</dbReference>
<evidence type="ECO:0008006" key="4">
    <source>
        <dbReference type="Google" id="ProtNLM"/>
    </source>
</evidence>
<dbReference type="EMBL" id="AOPZ01000355">
    <property type="protein sequence ID" value="EPH40954.1"/>
    <property type="molecule type" value="Genomic_DNA"/>
</dbReference>
<reference evidence="2 3" key="1">
    <citation type="submission" date="2013-02" db="EMBL/GenBank/DDBJ databases">
        <title>Draft Genome Sequence of Streptomyces aurantiacus, Which Produces Setomimycin.</title>
        <authorList>
            <person name="Gruening B.A."/>
            <person name="Praeg A."/>
            <person name="Erxleben A."/>
            <person name="Guenther S."/>
            <person name="Mueller M."/>
        </authorList>
    </citation>
    <scope>NUCLEOTIDE SEQUENCE [LARGE SCALE GENOMIC DNA]</scope>
    <source>
        <strain evidence="2 3">JA 4570</strain>
    </source>
</reference>
<sequence length="265" mass="27403">MTERSTVADLRSHLDAVLGGAARAWLDQATDEATTYAAAGQTPGPARTSAPAATPVWELRFAEAGRRCGPDHADAARLVLLHAARADTDALTRLYEHGTATERRAVLRSLPHLVPGPDALPLVEDALRTNDTRLVAAAVGPYAAAHLAPQDWRHAVLKCLFTGVPVDAVAGLADRSRADAELARMLGDYAEERTAAGRAVPDDLYRVLALTDPSAVNGGEAPAPTGPEGPAAARPDRSAPTGPAGPAAPAPFAAPSTSTGEEQES</sequence>
<feature type="region of interest" description="Disordered" evidence="1">
    <location>
        <begin position="214"/>
        <end position="265"/>
    </location>
</feature>
<feature type="compositionally biased region" description="Low complexity" evidence="1">
    <location>
        <begin position="218"/>
        <end position="265"/>
    </location>
</feature>
<dbReference type="NCBIfam" id="NF035938">
    <property type="entry name" value="EboA_domain"/>
    <property type="match status" value="1"/>
</dbReference>
<dbReference type="RefSeq" id="WP_016644071.1">
    <property type="nucleotide sequence ID" value="NZ_AOPZ01000355.1"/>
</dbReference>
<proteinExistence type="predicted"/>
<gene>
    <name evidence="2" type="ORF">STRAU_5950</name>
</gene>
<evidence type="ECO:0000313" key="2">
    <source>
        <dbReference type="EMBL" id="EPH40954.1"/>
    </source>
</evidence>
<comment type="caution">
    <text evidence="2">The sequence shown here is derived from an EMBL/GenBank/DDBJ whole genome shotgun (WGS) entry which is preliminary data.</text>
</comment>
<evidence type="ECO:0000313" key="3">
    <source>
        <dbReference type="Proteomes" id="UP000014629"/>
    </source>
</evidence>